<gene>
    <name evidence="1" type="ORF">GGQ72_004289</name>
</gene>
<organism evidence="1 2">
    <name type="scientific">Rhizobium rhizoryzae</name>
    <dbReference type="NCBI Taxonomy" id="451876"/>
    <lineage>
        <taxon>Bacteria</taxon>
        <taxon>Pseudomonadati</taxon>
        <taxon>Pseudomonadota</taxon>
        <taxon>Alphaproteobacteria</taxon>
        <taxon>Hyphomicrobiales</taxon>
        <taxon>Rhizobiaceae</taxon>
        <taxon>Rhizobium/Agrobacterium group</taxon>
        <taxon>Rhizobium</taxon>
    </lineage>
</organism>
<proteinExistence type="predicted"/>
<dbReference type="Pfam" id="PF11185">
    <property type="entry name" value="DUF2971"/>
    <property type="match status" value="1"/>
</dbReference>
<comment type="caution">
    <text evidence="1">The sequence shown here is derived from an EMBL/GenBank/DDBJ whole genome shotgun (WGS) entry which is preliminary data.</text>
</comment>
<sequence>MELWQKQLIRALFHYSPEHMDIERAFLVKHSHVPARLYKYRQFTEYHLDALKKDVLWLSSPDRLNDPYEAQVSFDVDRFKVEDQSVDHFLTEARRARHAIEAGEDWRPTEPSRPINAGDWRRQTVSTILQSSDLPEKEAFASIVEEWSKEQAQAHVRSMSQQFRKGFSVLSLSATANNKLLWAHYSNSHKGFAIEYDFASLPYGDLRSRLCFPVFYTKKLRDATRYLAKPGKPFNNLFGQYMCLVKQDDWAYEKEWRIVQAIGPEHANFEMRMPKPTAVILGSQVSPSDEETMRQLCKERSVTLKRMVQKPGTFQLEPVQAALD</sequence>
<dbReference type="RefSeq" id="WP_165137618.1">
    <property type="nucleotide sequence ID" value="NZ_CP049251.1"/>
</dbReference>
<reference evidence="1 2" key="1">
    <citation type="submission" date="2020-08" db="EMBL/GenBank/DDBJ databases">
        <title>Genomic Encyclopedia of Type Strains, Phase IV (KMG-IV): sequencing the most valuable type-strain genomes for metagenomic binning, comparative biology and taxonomic classification.</title>
        <authorList>
            <person name="Goeker M."/>
        </authorList>
    </citation>
    <scope>NUCLEOTIDE SEQUENCE [LARGE SCALE GENOMIC DNA]</scope>
    <source>
        <strain evidence="1 2">DSM 29514</strain>
    </source>
</reference>
<dbReference type="Proteomes" id="UP000519897">
    <property type="component" value="Unassembled WGS sequence"/>
</dbReference>
<evidence type="ECO:0000313" key="2">
    <source>
        <dbReference type="Proteomes" id="UP000519897"/>
    </source>
</evidence>
<dbReference type="InterPro" id="IPR021352">
    <property type="entry name" value="DUF2971"/>
</dbReference>
<evidence type="ECO:0000313" key="1">
    <source>
        <dbReference type="EMBL" id="MBB4145724.1"/>
    </source>
</evidence>
<dbReference type="EMBL" id="JACIEC010000010">
    <property type="protein sequence ID" value="MBB4145724.1"/>
    <property type="molecule type" value="Genomic_DNA"/>
</dbReference>
<keyword evidence="2" id="KW-1185">Reference proteome</keyword>
<name>A0A7W6PT63_9HYPH</name>
<dbReference type="AlphaFoldDB" id="A0A7W6PT63"/>
<protein>
    <recommendedName>
        <fullName evidence="3">DUF2971 domain-containing protein</fullName>
    </recommendedName>
</protein>
<accession>A0A7W6PT63</accession>
<evidence type="ECO:0008006" key="3">
    <source>
        <dbReference type="Google" id="ProtNLM"/>
    </source>
</evidence>